<evidence type="ECO:0000313" key="3">
    <source>
        <dbReference type="Proteomes" id="UP000242715"/>
    </source>
</evidence>
<reference evidence="3" key="1">
    <citation type="journal article" date="2017" name="Front. Plant Sci.">
        <title>Climate Clever Clovers: New Paradigm to Reduce the Environmental Footprint of Ruminants by Breeding Low Methanogenic Forages Utilizing Haplotype Variation.</title>
        <authorList>
            <person name="Kaur P."/>
            <person name="Appels R."/>
            <person name="Bayer P.E."/>
            <person name="Keeble-Gagnere G."/>
            <person name="Wang J."/>
            <person name="Hirakawa H."/>
            <person name="Shirasawa K."/>
            <person name="Vercoe P."/>
            <person name="Stefanova K."/>
            <person name="Durmic Z."/>
            <person name="Nichols P."/>
            <person name="Revell C."/>
            <person name="Isobe S.N."/>
            <person name="Edwards D."/>
            <person name="Erskine W."/>
        </authorList>
    </citation>
    <scope>NUCLEOTIDE SEQUENCE [LARGE SCALE GENOMIC DNA]</scope>
    <source>
        <strain evidence="3">cv. Daliak</strain>
    </source>
</reference>
<organism evidence="2 3">
    <name type="scientific">Trifolium subterraneum</name>
    <name type="common">Subterranean clover</name>
    <dbReference type="NCBI Taxonomy" id="3900"/>
    <lineage>
        <taxon>Eukaryota</taxon>
        <taxon>Viridiplantae</taxon>
        <taxon>Streptophyta</taxon>
        <taxon>Embryophyta</taxon>
        <taxon>Tracheophyta</taxon>
        <taxon>Spermatophyta</taxon>
        <taxon>Magnoliopsida</taxon>
        <taxon>eudicotyledons</taxon>
        <taxon>Gunneridae</taxon>
        <taxon>Pentapetalae</taxon>
        <taxon>rosids</taxon>
        <taxon>fabids</taxon>
        <taxon>Fabales</taxon>
        <taxon>Fabaceae</taxon>
        <taxon>Papilionoideae</taxon>
        <taxon>50 kb inversion clade</taxon>
        <taxon>NPAAA clade</taxon>
        <taxon>Hologalegina</taxon>
        <taxon>IRL clade</taxon>
        <taxon>Trifolieae</taxon>
        <taxon>Trifolium</taxon>
    </lineage>
</organism>
<evidence type="ECO:0000313" key="2">
    <source>
        <dbReference type="EMBL" id="GAU12849.1"/>
    </source>
</evidence>
<name>A0A2Z6MDQ6_TRISU</name>
<evidence type="ECO:0000256" key="1">
    <source>
        <dbReference type="SAM" id="Phobius"/>
    </source>
</evidence>
<dbReference type="AlphaFoldDB" id="A0A2Z6MDQ6"/>
<keyword evidence="1" id="KW-0812">Transmembrane</keyword>
<gene>
    <name evidence="2" type="ORF">TSUD_73360</name>
</gene>
<keyword evidence="1" id="KW-0472">Membrane</keyword>
<feature type="transmembrane region" description="Helical" evidence="1">
    <location>
        <begin position="76"/>
        <end position="96"/>
    </location>
</feature>
<feature type="transmembrane region" description="Helical" evidence="1">
    <location>
        <begin position="6"/>
        <end position="27"/>
    </location>
</feature>
<dbReference type="OrthoDB" id="1737284at2759"/>
<accession>A0A2Z6MDQ6</accession>
<dbReference type="InterPro" id="IPR006747">
    <property type="entry name" value="DUF599"/>
</dbReference>
<keyword evidence="1" id="KW-1133">Transmembrane helix</keyword>
<sequence>MGNEHLEYVFVPLGLLVFFLYHMWLLFTILREPHRTVIGLNAESRHQWVQAMMSDPFKNGVLAVQTIRNNIMASTLLATTAITLSSLIGIFASSSWSSDDTSSILHSTSSIKPRITRDLLSDSFTKESGTIDVESAVEPHYYPLAGNNLTQNAAVDNV</sequence>
<dbReference type="Pfam" id="PF04654">
    <property type="entry name" value="DUF599"/>
    <property type="match status" value="1"/>
</dbReference>
<dbReference type="Proteomes" id="UP000242715">
    <property type="component" value="Unassembled WGS sequence"/>
</dbReference>
<keyword evidence="3" id="KW-1185">Reference proteome</keyword>
<proteinExistence type="predicted"/>
<dbReference type="PANTHER" id="PTHR31168:SF33">
    <property type="entry name" value="PROTEIN, PUTATIVE-RELATED"/>
    <property type="match status" value="1"/>
</dbReference>
<protein>
    <submittedName>
        <fullName evidence="2">Uncharacterized protein</fullName>
    </submittedName>
</protein>
<dbReference type="EMBL" id="DF973126">
    <property type="protein sequence ID" value="GAU12849.1"/>
    <property type="molecule type" value="Genomic_DNA"/>
</dbReference>
<dbReference type="PANTHER" id="PTHR31168">
    <property type="entry name" value="OS02G0292800 PROTEIN"/>
    <property type="match status" value="1"/>
</dbReference>